<accession>A0A9D2ENL9</accession>
<feature type="transmembrane region" description="Helical" evidence="1">
    <location>
        <begin position="33"/>
        <end position="51"/>
    </location>
</feature>
<reference evidence="2" key="1">
    <citation type="journal article" date="2021" name="PeerJ">
        <title>Extensive microbial diversity within the chicken gut microbiome revealed by metagenomics and culture.</title>
        <authorList>
            <person name="Gilroy R."/>
            <person name="Ravi A."/>
            <person name="Getino M."/>
            <person name="Pursley I."/>
            <person name="Horton D.L."/>
            <person name="Alikhan N.F."/>
            <person name="Baker D."/>
            <person name="Gharbi K."/>
            <person name="Hall N."/>
            <person name="Watson M."/>
            <person name="Adriaenssens E.M."/>
            <person name="Foster-Nyarko E."/>
            <person name="Jarju S."/>
            <person name="Secka A."/>
            <person name="Antonio M."/>
            <person name="Oren A."/>
            <person name="Chaudhuri R.R."/>
            <person name="La Ragione R."/>
            <person name="Hildebrand F."/>
            <person name="Pallen M.J."/>
        </authorList>
    </citation>
    <scope>NUCLEOTIDE SEQUENCE</scope>
    <source>
        <strain evidence="2">CHK179-28034</strain>
    </source>
</reference>
<keyword evidence="1" id="KW-1133">Transmembrane helix</keyword>
<feature type="transmembrane region" description="Helical" evidence="1">
    <location>
        <begin position="7"/>
        <end position="27"/>
    </location>
</feature>
<reference evidence="2" key="2">
    <citation type="submission" date="2021-04" db="EMBL/GenBank/DDBJ databases">
        <authorList>
            <person name="Gilroy R."/>
        </authorList>
    </citation>
    <scope>NUCLEOTIDE SEQUENCE</scope>
    <source>
        <strain evidence="2">CHK179-28034</strain>
    </source>
</reference>
<feature type="transmembrane region" description="Helical" evidence="1">
    <location>
        <begin position="80"/>
        <end position="100"/>
    </location>
</feature>
<evidence type="ECO:0000313" key="3">
    <source>
        <dbReference type="Proteomes" id="UP000824049"/>
    </source>
</evidence>
<evidence type="ECO:0008006" key="4">
    <source>
        <dbReference type="Google" id="ProtNLM"/>
    </source>
</evidence>
<sequence>MKNKKIIWYGGYIAAALVILIIVVTDLPEVADAGLAILFAVLFSASHVSLWHDKMMEKDKDYRIEVMDERNIAIKEKAGNITNMINMTLLGIITVAFIFMDYIIPAIFTGVMVAVQPVILILVSNSIEKNM</sequence>
<proteinExistence type="predicted"/>
<evidence type="ECO:0000313" key="2">
    <source>
        <dbReference type="EMBL" id="HIZ40788.1"/>
    </source>
</evidence>
<dbReference type="EMBL" id="DXBR01000116">
    <property type="protein sequence ID" value="HIZ40788.1"/>
    <property type="molecule type" value="Genomic_DNA"/>
</dbReference>
<keyword evidence="1" id="KW-0812">Transmembrane</keyword>
<dbReference type="AlphaFoldDB" id="A0A9D2ENL9"/>
<keyword evidence="1" id="KW-0472">Membrane</keyword>
<comment type="caution">
    <text evidence="2">The sequence shown here is derived from an EMBL/GenBank/DDBJ whole genome shotgun (WGS) entry which is preliminary data.</text>
</comment>
<protein>
    <recommendedName>
        <fullName evidence="4">DUF2178 domain-containing protein</fullName>
    </recommendedName>
</protein>
<feature type="transmembrane region" description="Helical" evidence="1">
    <location>
        <begin position="106"/>
        <end position="127"/>
    </location>
</feature>
<organism evidence="2 3">
    <name type="scientific">Candidatus Anaerobutyricum stercoris</name>
    <dbReference type="NCBI Taxonomy" id="2838457"/>
    <lineage>
        <taxon>Bacteria</taxon>
        <taxon>Bacillati</taxon>
        <taxon>Bacillota</taxon>
        <taxon>Clostridia</taxon>
        <taxon>Lachnospirales</taxon>
        <taxon>Lachnospiraceae</taxon>
        <taxon>Anaerobutyricum</taxon>
    </lineage>
</organism>
<dbReference type="Proteomes" id="UP000824049">
    <property type="component" value="Unassembled WGS sequence"/>
</dbReference>
<name>A0A9D2ENL9_9FIRM</name>
<gene>
    <name evidence="2" type="ORF">H9968_12890</name>
</gene>
<evidence type="ECO:0000256" key="1">
    <source>
        <dbReference type="SAM" id="Phobius"/>
    </source>
</evidence>